<dbReference type="EMBL" id="OKRB01000057">
    <property type="protein sequence ID" value="SPE18335.1"/>
    <property type="molecule type" value="Genomic_DNA"/>
</dbReference>
<protein>
    <recommendedName>
        <fullName evidence="4">Bacterial surface antigen (D15) domain-containing protein</fullName>
    </recommendedName>
</protein>
<evidence type="ECO:0008006" key="4">
    <source>
        <dbReference type="Google" id="ProtNLM"/>
    </source>
</evidence>
<sequence length="430" mass="47567">MSSGSSYRLYCIILSILSASPLLFVEASAQPYTANEVSVGADAQSFGWRGCPPGLASGPCQHGLDFPTVSFTYTRNLSPVVALEGTLQPTSWFMQTDGIDSGRETVALGGVKTGWRGRRWGLYGKLDAGMVSFSCGDWNWSVGTTSIAYQNCARLTHFALEYGGAVEFRKSPRYAFRLDIGHLEAAEFDHVMSRYRDGSVMQFREGGVTQHVDAQIGVSRTFGRIETTVPDRVPAKQKWDTGVTFALQPRIQPDFEYLSAYPSWGLWASRNFGNHFSWDSTLLHSPRNPGGIEDVDFQAGGRAVEFLSGVKFGFRDGHFGYFAKVRPGIITFGEADRQTNPGPCFGIGRHVLPCRLRTLKFDRGMFTDFVLDTGGIVEAYPTRHTILRFEAGNATIFYLPKNIIDFAQVFPIPERTQSSILISFGAGIRF</sequence>
<name>A0A2N9L5W7_9BACT</name>
<accession>A0A2N9L5W7</accession>
<proteinExistence type="predicted"/>
<dbReference type="AlphaFoldDB" id="A0A2N9L5W7"/>
<reference evidence="3" key="1">
    <citation type="submission" date="2018-02" db="EMBL/GenBank/DDBJ databases">
        <authorList>
            <person name="Hausmann B."/>
        </authorList>
    </citation>
    <scope>NUCLEOTIDE SEQUENCE [LARGE SCALE GENOMIC DNA]</scope>
    <source>
        <strain evidence="3">Peat soil MAG SbA5</strain>
    </source>
</reference>
<gene>
    <name evidence="2" type="ORF">SBA5_150069</name>
</gene>
<evidence type="ECO:0000256" key="1">
    <source>
        <dbReference type="SAM" id="SignalP"/>
    </source>
</evidence>
<evidence type="ECO:0000313" key="3">
    <source>
        <dbReference type="Proteomes" id="UP000239735"/>
    </source>
</evidence>
<feature type="chain" id="PRO_5014860752" description="Bacterial surface antigen (D15) domain-containing protein" evidence="1">
    <location>
        <begin position="30"/>
        <end position="430"/>
    </location>
</feature>
<dbReference type="Proteomes" id="UP000239735">
    <property type="component" value="Unassembled WGS sequence"/>
</dbReference>
<organism evidence="2 3">
    <name type="scientific">Candidatus Sulfuritelmatomonas gaucii</name>
    <dbReference type="NCBI Taxonomy" id="2043161"/>
    <lineage>
        <taxon>Bacteria</taxon>
        <taxon>Pseudomonadati</taxon>
        <taxon>Acidobacteriota</taxon>
        <taxon>Terriglobia</taxon>
        <taxon>Terriglobales</taxon>
        <taxon>Acidobacteriaceae</taxon>
        <taxon>Candidatus Sulfuritelmatomonas</taxon>
    </lineage>
</organism>
<keyword evidence="1" id="KW-0732">Signal</keyword>
<feature type="signal peptide" evidence="1">
    <location>
        <begin position="1"/>
        <end position="29"/>
    </location>
</feature>
<evidence type="ECO:0000313" key="2">
    <source>
        <dbReference type="EMBL" id="SPE18335.1"/>
    </source>
</evidence>